<evidence type="ECO:0000256" key="1">
    <source>
        <dbReference type="SAM" id="MobiDB-lite"/>
    </source>
</evidence>
<gene>
    <name evidence="2" type="ORF">BCL79_2719</name>
</gene>
<name>A0A498CD79_9GAMM</name>
<feature type="compositionally biased region" description="Basic and acidic residues" evidence="1">
    <location>
        <begin position="245"/>
        <end position="256"/>
    </location>
</feature>
<comment type="caution">
    <text evidence="2">The sequence shown here is derived from an EMBL/GenBank/DDBJ whole genome shotgun (WGS) entry which is preliminary data.</text>
</comment>
<dbReference type="AlphaFoldDB" id="A0A498CD79"/>
<accession>A0A498CD79</accession>
<evidence type="ECO:0008006" key="4">
    <source>
        <dbReference type="Google" id="ProtNLM"/>
    </source>
</evidence>
<dbReference type="EMBL" id="RCDC01000005">
    <property type="protein sequence ID" value="RLK53413.1"/>
    <property type="molecule type" value="Genomic_DNA"/>
</dbReference>
<organism evidence="2 3">
    <name type="scientific">Stenotrophomonas rhizophila</name>
    <dbReference type="NCBI Taxonomy" id="216778"/>
    <lineage>
        <taxon>Bacteria</taxon>
        <taxon>Pseudomonadati</taxon>
        <taxon>Pseudomonadota</taxon>
        <taxon>Gammaproteobacteria</taxon>
        <taxon>Lysobacterales</taxon>
        <taxon>Lysobacteraceae</taxon>
        <taxon>Stenotrophomonas</taxon>
    </lineage>
</organism>
<dbReference type="Proteomes" id="UP000274786">
    <property type="component" value="Unassembled WGS sequence"/>
</dbReference>
<sequence length="275" mass="29965">MNAQVQQQVAVAPQPRQQFDLSPQTFEQALTFADYLADSDLVPKDFKGKPANCLIAMQWGAELGLKPLQALQNLAIINGRPALWGDAVIALVRSSPLCEYISEADDGHTAVCRVKRRGEAEEVRTFSMDDAKVAGLLGKAGPWTQYPKRMRQMRARAFALRDVFADVLRGMPIAEEIMDIPGSGDPGRGVIEGKVEKAEKALPLYSEADFSANLPKWWDIIASGKKSAEDLIATLQTKARFTAEQLKDIRNPPKDADEGEPQGDAGGTTQTAVEG</sequence>
<reference evidence="2 3" key="1">
    <citation type="submission" date="2018-10" db="EMBL/GenBank/DDBJ databases">
        <title>Comparative analysis of microorganisms from saline springs in Andes Mountain Range, Colombia.</title>
        <authorList>
            <person name="Rubin E."/>
        </authorList>
    </citation>
    <scope>NUCLEOTIDE SEQUENCE [LARGE SCALE GENOMIC DNA]</scope>
    <source>
        <strain evidence="2 3">USBA GBX 843</strain>
    </source>
</reference>
<protein>
    <recommendedName>
        <fullName evidence="4">RecT family protein</fullName>
    </recommendedName>
</protein>
<proteinExistence type="predicted"/>
<dbReference type="OrthoDB" id="8909920at2"/>
<feature type="region of interest" description="Disordered" evidence="1">
    <location>
        <begin position="243"/>
        <end position="275"/>
    </location>
</feature>
<evidence type="ECO:0000313" key="3">
    <source>
        <dbReference type="Proteomes" id="UP000274786"/>
    </source>
</evidence>
<evidence type="ECO:0000313" key="2">
    <source>
        <dbReference type="EMBL" id="RLK53413.1"/>
    </source>
</evidence>